<protein>
    <submittedName>
        <fullName evidence="2">Uncharacterized protein</fullName>
    </submittedName>
</protein>
<keyword evidence="1" id="KW-1133">Transmembrane helix</keyword>
<name>A0A3M7S6J6_BRAPC</name>
<dbReference type="Proteomes" id="UP000276133">
    <property type="component" value="Unassembled WGS sequence"/>
</dbReference>
<dbReference type="EMBL" id="REGN01001959">
    <property type="protein sequence ID" value="RNA31265.1"/>
    <property type="molecule type" value="Genomic_DNA"/>
</dbReference>
<gene>
    <name evidence="2" type="ORF">BpHYR1_045598</name>
</gene>
<sequence>MSPKFDSSSSKKEKVLLINRLSSMVLIICWDTPGVLLAKERPIGRLFPEYVLTPDDTTFTIEFCLFRERLLARLWVRVNAFSGIIGATGFFLAGVSCLWASGENTNEELGDWLASFLLIRLEVLLAGDKLLLFNVALVITFKFSSFSTLNSGFCGSELFSEFSNKTLALFCILVLNESGLSSLLWQTG</sequence>
<reference evidence="2 3" key="1">
    <citation type="journal article" date="2018" name="Sci. Rep.">
        <title>Genomic signatures of local adaptation to the degree of environmental predictability in rotifers.</title>
        <authorList>
            <person name="Franch-Gras L."/>
            <person name="Hahn C."/>
            <person name="Garcia-Roger E.M."/>
            <person name="Carmona M.J."/>
            <person name="Serra M."/>
            <person name="Gomez A."/>
        </authorList>
    </citation>
    <scope>NUCLEOTIDE SEQUENCE [LARGE SCALE GENOMIC DNA]</scope>
    <source>
        <strain evidence="2">HYR1</strain>
    </source>
</reference>
<dbReference type="AlphaFoldDB" id="A0A3M7S6J6"/>
<accession>A0A3M7S6J6</accession>
<evidence type="ECO:0000313" key="3">
    <source>
        <dbReference type="Proteomes" id="UP000276133"/>
    </source>
</evidence>
<evidence type="ECO:0000313" key="2">
    <source>
        <dbReference type="EMBL" id="RNA31265.1"/>
    </source>
</evidence>
<keyword evidence="1" id="KW-0812">Transmembrane</keyword>
<evidence type="ECO:0000256" key="1">
    <source>
        <dbReference type="SAM" id="Phobius"/>
    </source>
</evidence>
<organism evidence="2 3">
    <name type="scientific">Brachionus plicatilis</name>
    <name type="common">Marine rotifer</name>
    <name type="synonym">Brachionus muelleri</name>
    <dbReference type="NCBI Taxonomy" id="10195"/>
    <lineage>
        <taxon>Eukaryota</taxon>
        <taxon>Metazoa</taxon>
        <taxon>Spiralia</taxon>
        <taxon>Gnathifera</taxon>
        <taxon>Rotifera</taxon>
        <taxon>Eurotatoria</taxon>
        <taxon>Monogononta</taxon>
        <taxon>Pseudotrocha</taxon>
        <taxon>Ploima</taxon>
        <taxon>Brachionidae</taxon>
        <taxon>Brachionus</taxon>
    </lineage>
</organism>
<feature type="transmembrane region" description="Helical" evidence="1">
    <location>
        <begin position="20"/>
        <end position="38"/>
    </location>
</feature>
<feature type="transmembrane region" description="Helical" evidence="1">
    <location>
        <begin position="74"/>
        <end position="101"/>
    </location>
</feature>
<comment type="caution">
    <text evidence="2">The sequence shown here is derived from an EMBL/GenBank/DDBJ whole genome shotgun (WGS) entry which is preliminary data.</text>
</comment>
<keyword evidence="3" id="KW-1185">Reference proteome</keyword>
<proteinExistence type="predicted"/>
<feature type="transmembrane region" description="Helical" evidence="1">
    <location>
        <begin position="113"/>
        <end position="139"/>
    </location>
</feature>
<keyword evidence="1" id="KW-0472">Membrane</keyword>